<dbReference type="InterPro" id="IPR055549">
    <property type="entry name" value="DUF7125"/>
</dbReference>
<proteinExistence type="predicted"/>
<evidence type="ECO:0000256" key="2">
    <source>
        <dbReference type="ARBA" id="ARBA00022840"/>
    </source>
</evidence>
<evidence type="ECO:0000313" key="4">
    <source>
        <dbReference type="Proteomes" id="UP000000391"/>
    </source>
</evidence>
<keyword evidence="2" id="KW-0067">ATP-binding</keyword>
<organism evidence="3 4">
    <name type="scientific">Methanohalobium evestigatum (strain ATCC BAA-1072 / DSM 3721 / NBRC 107634 / OCM 161 / Z-7303)</name>
    <dbReference type="NCBI Taxonomy" id="644295"/>
    <lineage>
        <taxon>Archaea</taxon>
        <taxon>Methanobacteriati</taxon>
        <taxon>Methanobacteriota</taxon>
        <taxon>Stenosarchaea group</taxon>
        <taxon>Methanomicrobia</taxon>
        <taxon>Methanosarcinales</taxon>
        <taxon>Methanosarcinaceae</taxon>
        <taxon>Methanohalobium</taxon>
    </lineage>
</organism>
<dbReference type="EMBL" id="CP002069">
    <property type="protein sequence ID" value="ADI74735.1"/>
    <property type="molecule type" value="Genomic_DNA"/>
</dbReference>
<dbReference type="AlphaFoldDB" id="D7EA64"/>
<sequence>MEQNPPIEEEQVHTVPSIKQTGIFALDRILGGGLPAGSLTYISADPKSMSEVFLYQFTLARKSYYFTTNRKPLYVHQDIINQGFDASNVNFIDIYSEYYLTSSGEISDNIGNQYADTKIIEFTEYNLKNIINDAKNDDVNIIIDNFTFFMNLNVNISLLKRIIHQLYESTKEIQSLTYLYGLKGSHSEDIENDLFNASDVIFDIHLEHSVDKVNNKLSVPKIRGMTPKTEIIKFNIAEGGIQIDTSKDIA</sequence>
<gene>
    <name evidence="3" type="ordered locus">Metev_1904</name>
</gene>
<name>D7EA64_METEZ</name>
<dbReference type="GO" id="GO:0005524">
    <property type="term" value="F:ATP binding"/>
    <property type="evidence" value="ECO:0007669"/>
    <property type="project" value="UniProtKB-KW"/>
</dbReference>
<dbReference type="STRING" id="644295.Metev_1904"/>
<dbReference type="SUPFAM" id="SSF52540">
    <property type="entry name" value="P-loop containing nucleoside triphosphate hydrolases"/>
    <property type="match status" value="1"/>
</dbReference>
<dbReference type="OrthoDB" id="49711at2157"/>
<dbReference type="HOGENOM" id="CLU_069300_0_0_2"/>
<keyword evidence="1" id="KW-0547">Nucleotide-binding</keyword>
<dbReference type="Pfam" id="PF23442">
    <property type="entry name" value="DUF7125"/>
    <property type="match status" value="1"/>
</dbReference>
<reference evidence="3 4" key="1">
    <citation type="submission" date="2010-06" db="EMBL/GenBank/DDBJ databases">
        <title>Complete sequence chromosome of Methanohalobium evestigatum Z-7303.</title>
        <authorList>
            <consortium name="US DOE Joint Genome Institute"/>
            <person name="Lucas S."/>
            <person name="Copeland A."/>
            <person name="Lapidus A."/>
            <person name="Cheng J.-F."/>
            <person name="Bruce D."/>
            <person name="Goodwin L."/>
            <person name="Pitluck S."/>
            <person name="Saunders E."/>
            <person name="Detter J.C."/>
            <person name="Han C."/>
            <person name="Tapia R."/>
            <person name="Land M."/>
            <person name="Hauser L."/>
            <person name="Kyrpides N."/>
            <person name="Mikhailova N."/>
            <person name="Sieprawska-Lupa M."/>
            <person name="Whitman W.B."/>
            <person name="Anderson I."/>
            <person name="Woyke T."/>
        </authorList>
    </citation>
    <scope>NUCLEOTIDE SEQUENCE [LARGE SCALE GENOMIC DNA]</scope>
    <source>
        <strain evidence="4">ATCC BAA-1072 / DSM 3721 / NBRC 107634 / OCM 161 / Z-7303</strain>
    </source>
</reference>
<dbReference type="Gene3D" id="3.40.50.300">
    <property type="entry name" value="P-loop containing nucleotide triphosphate hydrolases"/>
    <property type="match status" value="1"/>
</dbReference>
<protein>
    <submittedName>
        <fullName evidence="3">Uncharacterized protein</fullName>
    </submittedName>
</protein>
<dbReference type="GeneID" id="9347563"/>
<dbReference type="InterPro" id="IPR027417">
    <property type="entry name" value="P-loop_NTPase"/>
</dbReference>
<dbReference type="KEGG" id="mev:Metev_1904"/>
<keyword evidence="4" id="KW-1185">Reference proteome</keyword>
<evidence type="ECO:0000256" key="1">
    <source>
        <dbReference type="ARBA" id="ARBA00022741"/>
    </source>
</evidence>
<dbReference type="RefSeq" id="WP_013195300.1">
    <property type="nucleotide sequence ID" value="NC_014253.1"/>
</dbReference>
<accession>D7EA64</accession>
<evidence type="ECO:0000313" key="3">
    <source>
        <dbReference type="EMBL" id="ADI74735.1"/>
    </source>
</evidence>
<dbReference type="Proteomes" id="UP000000391">
    <property type="component" value="Chromosome"/>
</dbReference>
<dbReference type="PANTHER" id="PTHR43637">
    <property type="entry name" value="UPF0273 PROTEIN TM_0370"/>
    <property type="match status" value="1"/>
</dbReference>